<proteinExistence type="predicted"/>
<evidence type="ECO:0000313" key="8">
    <source>
        <dbReference type="Proteomes" id="UP001064933"/>
    </source>
</evidence>
<dbReference type="InterPro" id="IPR039420">
    <property type="entry name" value="WalR-like"/>
</dbReference>
<dbReference type="RefSeq" id="WP_261757098.1">
    <property type="nucleotide sequence ID" value="NZ_CP104562.2"/>
</dbReference>
<feature type="domain" description="Response regulatory" evidence="6">
    <location>
        <begin position="45"/>
        <end position="162"/>
    </location>
</feature>
<feature type="compositionally biased region" description="Basic and acidic residues" evidence="5">
    <location>
        <begin position="15"/>
        <end position="27"/>
    </location>
</feature>
<evidence type="ECO:0000256" key="5">
    <source>
        <dbReference type="SAM" id="MobiDB-lite"/>
    </source>
</evidence>
<evidence type="ECO:0000256" key="1">
    <source>
        <dbReference type="ARBA" id="ARBA00022553"/>
    </source>
</evidence>
<organism evidence="7 8">
    <name type="scientific">Roseateles amylovorans</name>
    <dbReference type="NCBI Taxonomy" id="2978473"/>
    <lineage>
        <taxon>Bacteria</taxon>
        <taxon>Pseudomonadati</taxon>
        <taxon>Pseudomonadota</taxon>
        <taxon>Betaproteobacteria</taxon>
        <taxon>Burkholderiales</taxon>
        <taxon>Sphaerotilaceae</taxon>
        <taxon>Roseateles</taxon>
    </lineage>
</organism>
<dbReference type="InterPro" id="IPR001789">
    <property type="entry name" value="Sig_transdc_resp-reg_receiver"/>
</dbReference>
<evidence type="ECO:0000259" key="6">
    <source>
        <dbReference type="PROSITE" id="PS50110"/>
    </source>
</evidence>
<dbReference type="Proteomes" id="UP001064933">
    <property type="component" value="Chromosome"/>
</dbReference>
<accession>A0ABY6AVZ8</accession>
<dbReference type="InterPro" id="IPR058245">
    <property type="entry name" value="NreC/VraR/RcsB-like_REC"/>
</dbReference>
<dbReference type="Gene3D" id="3.40.50.2300">
    <property type="match status" value="1"/>
</dbReference>
<dbReference type="CDD" id="cd17535">
    <property type="entry name" value="REC_NarL-like"/>
    <property type="match status" value="1"/>
</dbReference>
<evidence type="ECO:0000256" key="2">
    <source>
        <dbReference type="ARBA" id="ARBA00023012"/>
    </source>
</evidence>
<feature type="compositionally biased region" description="Polar residues" evidence="5">
    <location>
        <begin position="30"/>
        <end position="40"/>
    </location>
</feature>
<dbReference type="InterPro" id="IPR011006">
    <property type="entry name" value="CheY-like_superfamily"/>
</dbReference>
<protein>
    <submittedName>
        <fullName evidence="7">Response regulator transcription factor</fullName>
    </submittedName>
</protein>
<keyword evidence="2" id="KW-0902">Two-component regulatory system</keyword>
<dbReference type="PANTHER" id="PTHR48111:SF40">
    <property type="entry name" value="PHOSPHATE REGULON TRANSCRIPTIONAL REGULATORY PROTEIN PHOB"/>
    <property type="match status" value="1"/>
</dbReference>
<dbReference type="PROSITE" id="PS50110">
    <property type="entry name" value="RESPONSE_REGULATORY"/>
    <property type="match status" value="1"/>
</dbReference>
<dbReference type="SMART" id="SM00448">
    <property type="entry name" value="REC"/>
    <property type="match status" value="1"/>
</dbReference>
<evidence type="ECO:0000313" key="7">
    <source>
        <dbReference type="EMBL" id="UXH77354.1"/>
    </source>
</evidence>
<feature type="region of interest" description="Disordered" evidence="5">
    <location>
        <begin position="1"/>
        <end position="43"/>
    </location>
</feature>
<sequence length="291" mass="30693">MNETPGPHGLQAQQDTHDSQDPHDSHDSQATPGQPGSTATGRPLRVVLVEDSLTIRRQLIPWLESRATLRIVGEASDEAMALALVDHTAPDAVLLDLSLAQGGSGITVLKALRKRGYRGQVHVLSHQTPDTYRAACLSAGADGFFDKAEELEALWLHLFGAERARAPLAPLRAAALLDRLDQTARLAMRDGGELAVHVVLGDSATLAEVAASLADALDLGDVIGWLDEPPAGRLAIVLGEPDTEPPLIHRLAQPMADAALRLGHAAMPAEALSAGGLLTLAQTRAMGLTPR</sequence>
<keyword evidence="3" id="KW-0238">DNA-binding</keyword>
<dbReference type="PANTHER" id="PTHR48111">
    <property type="entry name" value="REGULATOR OF RPOS"/>
    <property type="match status" value="1"/>
</dbReference>
<keyword evidence="1 4" id="KW-0597">Phosphoprotein</keyword>
<gene>
    <name evidence="7" type="ORF">N4261_20450</name>
</gene>
<feature type="modified residue" description="4-aspartylphosphate" evidence="4">
    <location>
        <position position="96"/>
    </location>
</feature>
<reference evidence="7" key="1">
    <citation type="submission" date="2022-10" db="EMBL/GenBank/DDBJ databases">
        <title>Characterization and whole genome sequencing of a new Roseateles species, isolated from fresh water.</title>
        <authorList>
            <person name="Guliayeva D.Y."/>
            <person name="Akhremchuk A.E."/>
            <person name="Sikolenko M.A."/>
            <person name="Valentovich L.N."/>
            <person name="Sidarenka A.V."/>
        </authorList>
    </citation>
    <scope>NUCLEOTIDE SEQUENCE</scope>
    <source>
        <strain evidence="7">BIM B-1768</strain>
    </source>
</reference>
<keyword evidence="8" id="KW-1185">Reference proteome</keyword>
<dbReference type="Pfam" id="PF00072">
    <property type="entry name" value="Response_reg"/>
    <property type="match status" value="1"/>
</dbReference>
<evidence type="ECO:0000256" key="4">
    <source>
        <dbReference type="PROSITE-ProRule" id="PRU00169"/>
    </source>
</evidence>
<dbReference type="SUPFAM" id="SSF52172">
    <property type="entry name" value="CheY-like"/>
    <property type="match status" value="1"/>
</dbReference>
<dbReference type="EMBL" id="CP104562">
    <property type="protein sequence ID" value="UXH77354.1"/>
    <property type="molecule type" value="Genomic_DNA"/>
</dbReference>
<name>A0ABY6AVZ8_9BURK</name>
<evidence type="ECO:0000256" key="3">
    <source>
        <dbReference type="ARBA" id="ARBA00023125"/>
    </source>
</evidence>